<feature type="transmembrane region" description="Helical" evidence="1">
    <location>
        <begin position="93"/>
        <end position="111"/>
    </location>
</feature>
<dbReference type="AlphaFoldDB" id="A0A9D1F701"/>
<reference evidence="2" key="1">
    <citation type="submission" date="2020-10" db="EMBL/GenBank/DDBJ databases">
        <authorList>
            <person name="Gilroy R."/>
        </authorList>
    </citation>
    <scope>NUCLEOTIDE SEQUENCE</scope>
    <source>
        <strain evidence="2">CHK178-757</strain>
    </source>
</reference>
<comment type="caution">
    <text evidence="2">The sequence shown here is derived from an EMBL/GenBank/DDBJ whole genome shotgun (WGS) entry which is preliminary data.</text>
</comment>
<dbReference type="Pfam" id="PF05857">
    <property type="entry name" value="TraX"/>
    <property type="match status" value="1"/>
</dbReference>
<organism evidence="2 3">
    <name type="scientific">Candidatus Scybalocola faecigallinarum</name>
    <dbReference type="NCBI Taxonomy" id="2840941"/>
    <lineage>
        <taxon>Bacteria</taxon>
        <taxon>Bacillati</taxon>
        <taxon>Bacillota</taxon>
        <taxon>Clostridia</taxon>
        <taxon>Lachnospirales</taxon>
        <taxon>Lachnospiraceae</taxon>
        <taxon>Lachnospiraceae incertae sedis</taxon>
        <taxon>Candidatus Scybalocola (ex Gilroy et al. 2021)</taxon>
    </lineage>
</organism>
<accession>A0A9D1F701</accession>
<proteinExistence type="predicted"/>
<feature type="transmembrane region" description="Helical" evidence="1">
    <location>
        <begin position="202"/>
        <end position="222"/>
    </location>
</feature>
<keyword evidence="1" id="KW-1133">Transmembrane helix</keyword>
<dbReference type="Proteomes" id="UP000823927">
    <property type="component" value="Unassembled WGS sequence"/>
</dbReference>
<keyword evidence="1" id="KW-0812">Transmembrane</keyword>
<dbReference type="EMBL" id="DVIT01000059">
    <property type="protein sequence ID" value="HIS48635.1"/>
    <property type="molecule type" value="Genomic_DNA"/>
</dbReference>
<evidence type="ECO:0000256" key="1">
    <source>
        <dbReference type="SAM" id="Phobius"/>
    </source>
</evidence>
<evidence type="ECO:0000313" key="3">
    <source>
        <dbReference type="Proteomes" id="UP000823927"/>
    </source>
</evidence>
<feature type="transmembrane region" description="Helical" evidence="1">
    <location>
        <begin position="12"/>
        <end position="30"/>
    </location>
</feature>
<feature type="transmembrane region" description="Helical" evidence="1">
    <location>
        <begin position="170"/>
        <end position="190"/>
    </location>
</feature>
<dbReference type="InterPro" id="IPR008875">
    <property type="entry name" value="TraX"/>
</dbReference>
<reference evidence="2" key="2">
    <citation type="journal article" date="2021" name="PeerJ">
        <title>Extensive microbial diversity within the chicken gut microbiome revealed by metagenomics and culture.</title>
        <authorList>
            <person name="Gilroy R."/>
            <person name="Ravi A."/>
            <person name="Getino M."/>
            <person name="Pursley I."/>
            <person name="Horton D.L."/>
            <person name="Alikhan N.F."/>
            <person name="Baker D."/>
            <person name="Gharbi K."/>
            <person name="Hall N."/>
            <person name="Watson M."/>
            <person name="Adriaenssens E.M."/>
            <person name="Foster-Nyarko E."/>
            <person name="Jarju S."/>
            <person name="Secka A."/>
            <person name="Antonio M."/>
            <person name="Oren A."/>
            <person name="Chaudhuri R.R."/>
            <person name="La Ragione R."/>
            <person name="Hildebrand F."/>
            <person name="Pallen M.J."/>
        </authorList>
    </citation>
    <scope>NUCLEOTIDE SEQUENCE</scope>
    <source>
        <strain evidence="2">CHK178-757</strain>
    </source>
</reference>
<keyword evidence="1" id="KW-0472">Membrane</keyword>
<gene>
    <name evidence="2" type="ORF">IAB46_13990</name>
</gene>
<protein>
    <submittedName>
        <fullName evidence="2">TraX protein</fullName>
    </submittedName>
</protein>
<name>A0A9D1F701_9FIRM</name>
<feature type="transmembrane region" description="Helical" evidence="1">
    <location>
        <begin position="118"/>
        <end position="136"/>
    </location>
</feature>
<sequence length="225" mass="25405">MKRPLSANALKWIAIVSMTVDHMGAVLFTSCIWMRCIGRLAFILYAFLITEGYIHTHNLKRYIGRLGLLALVSEIPFDLLFHGSVLYWGSQNVYFTLLLGLLGIYLMDQALQRLPVQMQFLALIPIVLVSLAAYVISCDYRYYGILIITVFYICRKNLPAAFAGVGIIQALMNTIQLFGMAAFLPIALYNGKKGRGGKGLQWLFYFYYPVHMLAIYLAGRLLGII</sequence>
<evidence type="ECO:0000313" key="2">
    <source>
        <dbReference type="EMBL" id="HIS48635.1"/>
    </source>
</evidence>